<dbReference type="EMBL" id="CP032568">
    <property type="protein sequence ID" value="AYF78538.1"/>
    <property type="molecule type" value="Genomic_DNA"/>
</dbReference>
<feature type="compositionally biased region" description="Polar residues" evidence="1">
    <location>
        <begin position="71"/>
        <end position="85"/>
    </location>
</feature>
<feature type="compositionally biased region" description="Basic and acidic residues" evidence="1">
    <location>
        <begin position="1"/>
        <end position="14"/>
    </location>
</feature>
<feature type="region of interest" description="Disordered" evidence="1">
    <location>
        <begin position="57"/>
        <end position="86"/>
    </location>
</feature>
<evidence type="ECO:0000313" key="3">
    <source>
        <dbReference type="Proteomes" id="UP000267164"/>
    </source>
</evidence>
<sequence length="178" mass="19137">MVSWREELSRREAAAGDQVAQLREQIAKLTEELTEAEQLLSRLTITRETMAEILTEADESTGSDGPDDPAENTNSEQSQMVSGSRSPVGLMLVPQREPGMDAAAVLPEDYCDILVVFAEAGHGLRAGQVAAEVGIATTDRSKVEGLRSKLKRLVARGWLDQEPSGVFTITNNAGVVGD</sequence>
<gene>
    <name evidence="2" type="ORF">D7D52_37260</name>
</gene>
<dbReference type="KEGG" id="nyu:D7D52_37260"/>
<protein>
    <submittedName>
        <fullName evidence="2">Uncharacterized protein</fullName>
    </submittedName>
</protein>
<organism evidence="2 3">
    <name type="scientific">Nocardia yunnanensis</name>
    <dbReference type="NCBI Taxonomy" id="2382165"/>
    <lineage>
        <taxon>Bacteria</taxon>
        <taxon>Bacillati</taxon>
        <taxon>Actinomycetota</taxon>
        <taxon>Actinomycetes</taxon>
        <taxon>Mycobacteriales</taxon>
        <taxon>Nocardiaceae</taxon>
        <taxon>Nocardia</taxon>
    </lineage>
</organism>
<feature type="region of interest" description="Disordered" evidence="1">
    <location>
        <begin position="1"/>
        <end position="20"/>
    </location>
</feature>
<accession>A0A386ZM67</accession>
<dbReference type="OrthoDB" id="4548279at2"/>
<evidence type="ECO:0000256" key="1">
    <source>
        <dbReference type="SAM" id="MobiDB-lite"/>
    </source>
</evidence>
<dbReference type="AlphaFoldDB" id="A0A386ZM67"/>
<keyword evidence="3" id="KW-1185">Reference proteome</keyword>
<proteinExistence type="predicted"/>
<feature type="compositionally biased region" description="Acidic residues" evidence="1">
    <location>
        <begin position="57"/>
        <end position="70"/>
    </location>
</feature>
<name>A0A386ZM67_9NOCA</name>
<reference evidence="2 3" key="1">
    <citation type="submission" date="2018-09" db="EMBL/GenBank/DDBJ databases">
        <title>Nocardia yunnanensis sp. nov., an actinomycete isolated from a soil sample.</title>
        <authorList>
            <person name="Zhang J."/>
        </authorList>
    </citation>
    <scope>NUCLEOTIDE SEQUENCE [LARGE SCALE GENOMIC DNA]</scope>
    <source>
        <strain evidence="2 3">CFHS0054</strain>
    </source>
</reference>
<dbReference type="Proteomes" id="UP000267164">
    <property type="component" value="Chromosome"/>
</dbReference>
<evidence type="ECO:0000313" key="2">
    <source>
        <dbReference type="EMBL" id="AYF78538.1"/>
    </source>
</evidence>
<dbReference type="RefSeq" id="WP_120743621.1">
    <property type="nucleotide sequence ID" value="NZ_CP032568.1"/>
</dbReference>